<accession>A0AAV1Z4B6</accession>
<organism evidence="1 2">
    <name type="scientific">Larinioides sclopetarius</name>
    <dbReference type="NCBI Taxonomy" id="280406"/>
    <lineage>
        <taxon>Eukaryota</taxon>
        <taxon>Metazoa</taxon>
        <taxon>Ecdysozoa</taxon>
        <taxon>Arthropoda</taxon>
        <taxon>Chelicerata</taxon>
        <taxon>Arachnida</taxon>
        <taxon>Araneae</taxon>
        <taxon>Araneomorphae</taxon>
        <taxon>Entelegynae</taxon>
        <taxon>Araneoidea</taxon>
        <taxon>Araneidae</taxon>
        <taxon>Larinioides</taxon>
    </lineage>
</organism>
<dbReference type="AlphaFoldDB" id="A0AAV1Z4B6"/>
<dbReference type="EMBL" id="CAXIEN010000023">
    <property type="protein sequence ID" value="CAL1266402.1"/>
    <property type="molecule type" value="Genomic_DNA"/>
</dbReference>
<gene>
    <name evidence="1" type="ORF">LARSCL_LOCUS3075</name>
</gene>
<sequence>MNHKRTWLEEKTNSSCHSTFINRGLRHPLEHPSPVNCPGRQLFWSKAAGREKRWFKPNLPQLRLAGFTLLRLLAAEQAANSGVIRRAISSDCGRVLRTHAALEPPKSVGQ</sequence>
<keyword evidence="2" id="KW-1185">Reference proteome</keyword>
<evidence type="ECO:0000313" key="1">
    <source>
        <dbReference type="EMBL" id="CAL1266402.1"/>
    </source>
</evidence>
<comment type="caution">
    <text evidence="1">The sequence shown here is derived from an EMBL/GenBank/DDBJ whole genome shotgun (WGS) entry which is preliminary data.</text>
</comment>
<evidence type="ECO:0000313" key="2">
    <source>
        <dbReference type="Proteomes" id="UP001497382"/>
    </source>
</evidence>
<dbReference type="Proteomes" id="UP001497382">
    <property type="component" value="Unassembled WGS sequence"/>
</dbReference>
<reference evidence="1 2" key="1">
    <citation type="submission" date="2024-04" db="EMBL/GenBank/DDBJ databases">
        <authorList>
            <person name="Rising A."/>
            <person name="Reimegard J."/>
            <person name="Sonavane S."/>
            <person name="Akerstrom W."/>
            <person name="Nylinder S."/>
            <person name="Hedman E."/>
            <person name="Kallberg Y."/>
        </authorList>
    </citation>
    <scope>NUCLEOTIDE SEQUENCE [LARGE SCALE GENOMIC DNA]</scope>
</reference>
<name>A0AAV1Z4B6_9ARAC</name>
<protein>
    <submittedName>
        <fullName evidence="1">Uncharacterized protein</fullName>
    </submittedName>
</protein>
<proteinExistence type="predicted"/>